<proteinExistence type="predicted"/>
<keyword evidence="4" id="KW-1185">Reference proteome</keyword>
<dbReference type="InterPro" id="IPR000326">
    <property type="entry name" value="PAP2/HPO"/>
</dbReference>
<name>A0A1L4BSZ0_9GAMM</name>
<keyword evidence="1" id="KW-1133">Transmembrane helix</keyword>
<evidence type="ECO:0000313" key="3">
    <source>
        <dbReference type="EMBL" id="API86966.1"/>
    </source>
</evidence>
<evidence type="ECO:0000259" key="2">
    <source>
        <dbReference type="SMART" id="SM00014"/>
    </source>
</evidence>
<dbReference type="SUPFAM" id="SSF48317">
    <property type="entry name" value="Acid phosphatase/Vanadium-dependent haloperoxidase"/>
    <property type="match status" value="1"/>
</dbReference>
<feature type="transmembrane region" description="Helical" evidence="1">
    <location>
        <begin position="51"/>
        <end position="71"/>
    </location>
</feature>
<feature type="transmembrane region" description="Helical" evidence="1">
    <location>
        <begin position="162"/>
        <end position="180"/>
    </location>
</feature>
<gene>
    <name evidence="3" type="ORF">F7310_06175</name>
</gene>
<dbReference type="RefSeq" id="WP_072712563.1">
    <property type="nucleotide sequence ID" value="NZ_CP016796.1"/>
</dbReference>
<dbReference type="Pfam" id="PF01569">
    <property type="entry name" value="PAP2"/>
    <property type="match status" value="1"/>
</dbReference>
<dbReference type="InterPro" id="IPR036938">
    <property type="entry name" value="PAP2/HPO_sf"/>
</dbReference>
<feature type="transmembrane region" description="Helical" evidence="1">
    <location>
        <begin position="186"/>
        <end position="204"/>
    </location>
</feature>
<dbReference type="SMART" id="SM00014">
    <property type="entry name" value="acidPPc"/>
    <property type="match status" value="1"/>
</dbReference>
<sequence>MSNIRNLALFFIIGIAMIVFCYFFVDRQIVWFLHDHHFRSYKILEIFANDITFWITKVIAIFYIYFFIKLVIKKTNDLDYKVLLIANAVVIGQFLKDFLKGIFGRYWTATFIDNNPSLIRDHVYGFNWFHSGNAYASFPSGHATFIVSFSIAAWILFPKLRWLWILLAVLVVVSQILMYFHFASDLIAGSMLGTLVGYYTAGFYSKKASV</sequence>
<feature type="domain" description="Phosphatidic acid phosphatase type 2/haloperoxidase" evidence="2">
    <location>
        <begin position="83"/>
        <end position="201"/>
    </location>
</feature>
<dbReference type="Proteomes" id="UP000184222">
    <property type="component" value="Chromosome"/>
</dbReference>
<feature type="transmembrane region" description="Helical" evidence="1">
    <location>
        <begin position="134"/>
        <end position="157"/>
    </location>
</feature>
<evidence type="ECO:0000313" key="4">
    <source>
        <dbReference type="Proteomes" id="UP000184222"/>
    </source>
</evidence>
<evidence type="ECO:0000256" key="1">
    <source>
        <dbReference type="SAM" id="Phobius"/>
    </source>
</evidence>
<dbReference type="STRING" id="573570.F7310_06175"/>
<keyword evidence="1" id="KW-0812">Transmembrane</keyword>
<dbReference type="KEGG" id="frx:F7310_06175"/>
<accession>A0A1L4BSZ0</accession>
<feature type="transmembrane region" description="Helical" evidence="1">
    <location>
        <begin position="78"/>
        <end position="95"/>
    </location>
</feature>
<keyword evidence="1" id="KW-0472">Membrane</keyword>
<dbReference type="OrthoDB" id="9780507at2"/>
<dbReference type="AlphaFoldDB" id="A0A1L4BSZ0"/>
<reference evidence="3 4" key="1">
    <citation type="journal article" date="2016" name="Appl. Environ. Microbiol.">
        <title>Whole genome relationships among Francisella bacteria of diverse origin define new species and provide specific regions for detection.</title>
        <authorList>
            <person name="Challacombe J.F."/>
            <person name="Petersen J.M."/>
            <person name="Gallegos-Graves V."/>
            <person name="Hodge D."/>
            <person name="Pillai S."/>
            <person name="Kuske C.R."/>
        </authorList>
    </citation>
    <scope>NUCLEOTIDE SEQUENCE [LARGE SCALE GENOMIC DNA]</scope>
    <source>
        <strain evidence="4">TX07-7310</strain>
    </source>
</reference>
<dbReference type="EMBL" id="CP016796">
    <property type="protein sequence ID" value="API86966.1"/>
    <property type="molecule type" value="Genomic_DNA"/>
</dbReference>
<dbReference type="Gene3D" id="1.20.144.10">
    <property type="entry name" value="Phosphatidic acid phosphatase type 2/haloperoxidase"/>
    <property type="match status" value="1"/>
</dbReference>
<feature type="transmembrane region" description="Helical" evidence="1">
    <location>
        <begin position="7"/>
        <end position="25"/>
    </location>
</feature>
<organism evidence="3 4">
    <name type="scientific">Francisella uliginis</name>
    <dbReference type="NCBI Taxonomy" id="573570"/>
    <lineage>
        <taxon>Bacteria</taxon>
        <taxon>Pseudomonadati</taxon>
        <taxon>Pseudomonadota</taxon>
        <taxon>Gammaproteobacteria</taxon>
        <taxon>Thiotrichales</taxon>
        <taxon>Francisellaceae</taxon>
        <taxon>Francisella</taxon>
    </lineage>
</organism>
<protein>
    <recommendedName>
        <fullName evidence="2">Phosphatidic acid phosphatase type 2/haloperoxidase domain-containing protein</fullName>
    </recommendedName>
</protein>